<evidence type="ECO:0000256" key="1">
    <source>
        <dbReference type="ARBA" id="ARBA00004651"/>
    </source>
</evidence>
<keyword evidence="4 6" id="KW-1133">Transmembrane helix</keyword>
<feature type="transmembrane region" description="Helical" evidence="6">
    <location>
        <begin position="35"/>
        <end position="54"/>
    </location>
</feature>
<dbReference type="Proteomes" id="UP000190188">
    <property type="component" value="Unassembled WGS sequence"/>
</dbReference>
<sequence length="124" mass="13607">MDELSVRLKALQRVTFIFIAVCLLGWAFVPSMREIAAGIILGTVVSLLNSYFLANKVRNVTKVVLQDGRKRVNLGLLTRVAMAILAVMIAIKSDGVNVYATVAGLLFAQFIIVVIGFVQVRKEQ</sequence>
<feature type="transmembrane region" description="Helical" evidence="6">
    <location>
        <begin position="74"/>
        <end position="91"/>
    </location>
</feature>
<reference evidence="7 8" key="1">
    <citation type="submission" date="2017-01" db="EMBL/GenBank/DDBJ databases">
        <title>Genome analysis of Paenibacillus selenitrireducens ES3-24.</title>
        <authorList>
            <person name="Xu D."/>
            <person name="Yao R."/>
            <person name="Zheng S."/>
        </authorList>
    </citation>
    <scope>NUCLEOTIDE SEQUENCE [LARGE SCALE GENOMIC DNA]</scope>
    <source>
        <strain evidence="7 8">ES3-24</strain>
    </source>
</reference>
<dbReference type="PANTHER" id="PTHR40035:SF1">
    <property type="entry name" value="ATP SYNTHASE PROTEIN I"/>
    <property type="match status" value="1"/>
</dbReference>
<dbReference type="GO" id="GO:0005886">
    <property type="term" value="C:plasma membrane"/>
    <property type="evidence" value="ECO:0007669"/>
    <property type="project" value="UniProtKB-SubCell"/>
</dbReference>
<comment type="caution">
    <text evidence="7">The sequence shown here is derived from an EMBL/GenBank/DDBJ whole genome shotgun (WGS) entry which is preliminary data.</text>
</comment>
<dbReference type="OrthoDB" id="2678639at2"/>
<name>A0A1T2X760_9BACL</name>
<dbReference type="InterPro" id="IPR039072">
    <property type="entry name" value="ATP_synth_I_Bacilli"/>
</dbReference>
<dbReference type="PANTHER" id="PTHR40035">
    <property type="entry name" value="ATP SYNTHASE PROTEIN I"/>
    <property type="match status" value="1"/>
</dbReference>
<dbReference type="AlphaFoldDB" id="A0A1T2X760"/>
<evidence type="ECO:0000313" key="7">
    <source>
        <dbReference type="EMBL" id="OPA75721.1"/>
    </source>
</evidence>
<protein>
    <recommendedName>
        <fullName evidence="9">ATP synthase subunit I</fullName>
    </recommendedName>
</protein>
<dbReference type="RefSeq" id="WP_078501053.1">
    <property type="nucleotide sequence ID" value="NZ_MSZX01000008.1"/>
</dbReference>
<evidence type="ECO:0000256" key="4">
    <source>
        <dbReference type="ARBA" id="ARBA00022989"/>
    </source>
</evidence>
<feature type="transmembrane region" description="Helical" evidence="6">
    <location>
        <begin position="97"/>
        <end position="118"/>
    </location>
</feature>
<gene>
    <name evidence="7" type="ORF">BVG16_20545</name>
</gene>
<evidence type="ECO:0000256" key="5">
    <source>
        <dbReference type="ARBA" id="ARBA00023136"/>
    </source>
</evidence>
<evidence type="ECO:0000256" key="6">
    <source>
        <dbReference type="SAM" id="Phobius"/>
    </source>
</evidence>
<dbReference type="EMBL" id="MSZX01000008">
    <property type="protein sequence ID" value="OPA75721.1"/>
    <property type="molecule type" value="Genomic_DNA"/>
</dbReference>
<feature type="transmembrane region" description="Helical" evidence="6">
    <location>
        <begin position="12"/>
        <end position="29"/>
    </location>
</feature>
<evidence type="ECO:0008006" key="9">
    <source>
        <dbReference type="Google" id="ProtNLM"/>
    </source>
</evidence>
<evidence type="ECO:0000256" key="2">
    <source>
        <dbReference type="ARBA" id="ARBA00022475"/>
    </source>
</evidence>
<organism evidence="7 8">
    <name type="scientific">Paenibacillus selenitireducens</name>
    <dbReference type="NCBI Taxonomy" id="1324314"/>
    <lineage>
        <taxon>Bacteria</taxon>
        <taxon>Bacillati</taxon>
        <taxon>Bacillota</taxon>
        <taxon>Bacilli</taxon>
        <taxon>Bacillales</taxon>
        <taxon>Paenibacillaceae</taxon>
        <taxon>Paenibacillus</taxon>
    </lineage>
</organism>
<keyword evidence="8" id="KW-1185">Reference proteome</keyword>
<keyword evidence="5 6" id="KW-0472">Membrane</keyword>
<comment type="subcellular location">
    <subcellularLocation>
        <location evidence="1">Cell membrane</location>
        <topology evidence="1">Multi-pass membrane protein</topology>
    </subcellularLocation>
</comment>
<evidence type="ECO:0000313" key="8">
    <source>
        <dbReference type="Proteomes" id="UP000190188"/>
    </source>
</evidence>
<dbReference type="Pfam" id="PF03899">
    <property type="entry name" value="ATP-synt_I"/>
    <property type="match status" value="1"/>
</dbReference>
<dbReference type="InterPro" id="IPR005598">
    <property type="entry name" value="ATP_synth_I"/>
</dbReference>
<proteinExistence type="predicted"/>
<accession>A0A1T2X760</accession>
<dbReference type="STRING" id="1324314.BVG16_20545"/>
<keyword evidence="2" id="KW-1003">Cell membrane</keyword>
<keyword evidence="3 6" id="KW-0812">Transmembrane</keyword>
<evidence type="ECO:0000256" key="3">
    <source>
        <dbReference type="ARBA" id="ARBA00022692"/>
    </source>
</evidence>